<dbReference type="Gene3D" id="3.40.50.2000">
    <property type="entry name" value="Glycogen Phosphorylase B"/>
    <property type="match status" value="2"/>
</dbReference>
<dbReference type="EMBL" id="DXGG01000250">
    <property type="protein sequence ID" value="HIW88198.1"/>
    <property type="molecule type" value="Genomic_DNA"/>
</dbReference>
<evidence type="ECO:0000313" key="2">
    <source>
        <dbReference type="Proteomes" id="UP000824267"/>
    </source>
</evidence>
<evidence type="ECO:0000313" key="1">
    <source>
        <dbReference type="EMBL" id="HIW88198.1"/>
    </source>
</evidence>
<dbReference type="PANTHER" id="PTHR12526:SF630">
    <property type="entry name" value="GLYCOSYLTRANSFERASE"/>
    <property type="match status" value="1"/>
</dbReference>
<dbReference type="AlphaFoldDB" id="A0A9D1UI38"/>
<reference evidence="1" key="2">
    <citation type="submission" date="2021-04" db="EMBL/GenBank/DDBJ databases">
        <authorList>
            <person name="Gilroy R."/>
        </authorList>
    </citation>
    <scope>NUCLEOTIDE SEQUENCE</scope>
    <source>
        <strain evidence="1">Gambia16-930</strain>
    </source>
</reference>
<sequence length="401" mass="46254">MKMKILQFCYKPPYPTYDGGSMAMHSLTEGFLNNSVQVKVLAFNSRKHPCKVENLPETYVNETGFETVFVDLDIKPIPAFEAWICGESYHVKRFINSEMKRKLRDILKKEEFDIVQFESVFLTPYVPIVRKYSKAKVVLRAPNIENKIWKRIHKSTGNPLKKMYLKHLALTLERYELDHMNDYDAVFPITDLDAEYFRKNGFRKLCKGLPFGIDTPEIISDVLEEKNTIFHIGSMDWFPNEQGIKWFLNECWDKIKALCPDAEAYFAGRKMPQYLLDNRQEGVHMIGEVDDSIRFMTSKQIMVVPLLSGSGIRVKIIEAMSIGKTVVATSVAAEGIMYENGKNIIIANTPDEFAQAIKHCFDDQEYCKSIGKEAAKLIAEKYNTNKIARQLLDMYEQMISK</sequence>
<comment type="caution">
    <text evidence="1">The sequence shown here is derived from an EMBL/GenBank/DDBJ whole genome shotgun (WGS) entry which is preliminary data.</text>
</comment>
<gene>
    <name evidence="1" type="ORF">IAC47_08040</name>
</gene>
<dbReference type="PANTHER" id="PTHR12526">
    <property type="entry name" value="GLYCOSYLTRANSFERASE"/>
    <property type="match status" value="1"/>
</dbReference>
<dbReference type="SUPFAM" id="SSF53756">
    <property type="entry name" value="UDP-Glycosyltransferase/glycogen phosphorylase"/>
    <property type="match status" value="1"/>
</dbReference>
<name>A0A9D1UI38_9BACT</name>
<proteinExistence type="predicted"/>
<protein>
    <submittedName>
        <fullName evidence="1">Glycosyltransferase family 4 protein</fullName>
    </submittedName>
</protein>
<dbReference type="CDD" id="cd03801">
    <property type="entry name" value="GT4_PimA-like"/>
    <property type="match status" value="1"/>
</dbReference>
<dbReference type="Proteomes" id="UP000824267">
    <property type="component" value="Unassembled WGS sequence"/>
</dbReference>
<organism evidence="1 2">
    <name type="scientific">Candidatus Onthomorpha intestinigallinarum</name>
    <dbReference type="NCBI Taxonomy" id="2840880"/>
    <lineage>
        <taxon>Bacteria</taxon>
        <taxon>Pseudomonadati</taxon>
        <taxon>Bacteroidota</taxon>
        <taxon>Bacteroidia</taxon>
        <taxon>Bacteroidales</taxon>
        <taxon>Candidatus Onthomorpha</taxon>
    </lineage>
</organism>
<accession>A0A9D1UI38</accession>
<reference evidence="1" key="1">
    <citation type="journal article" date="2021" name="PeerJ">
        <title>Extensive microbial diversity within the chicken gut microbiome revealed by metagenomics and culture.</title>
        <authorList>
            <person name="Gilroy R."/>
            <person name="Ravi A."/>
            <person name="Getino M."/>
            <person name="Pursley I."/>
            <person name="Horton D.L."/>
            <person name="Alikhan N.F."/>
            <person name="Baker D."/>
            <person name="Gharbi K."/>
            <person name="Hall N."/>
            <person name="Watson M."/>
            <person name="Adriaenssens E.M."/>
            <person name="Foster-Nyarko E."/>
            <person name="Jarju S."/>
            <person name="Secka A."/>
            <person name="Antonio M."/>
            <person name="Oren A."/>
            <person name="Chaudhuri R.R."/>
            <person name="La Ragione R."/>
            <person name="Hildebrand F."/>
            <person name="Pallen M.J."/>
        </authorList>
    </citation>
    <scope>NUCLEOTIDE SEQUENCE</scope>
    <source>
        <strain evidence="1">Gambia16-930</strain>
    </source>
</reference>
<dbReference type="Pfam" id="PF13692">
    <property type="entry name" value="Glyco_trans_1_4"/>
    <property type="match status" value="1"/>
</dbReference>